<dbReference type="Gene3D" id="3.90.1300.10">
    <property type="entry name" value="Amidase signature (AS) domain"/>
    <property type="match status" value="1"/>
</dbReference>
<dbReference type="KEGG" id="ggr:HKW67_09965"/>
<dbReference type="SUPFAM" id="SSF75304">
    <property type="entry name" value="Amidase signature (AS) enzymes"/>
    <property type="match status" value="1"/>
</dbReference>
<dbReference type="Proteomes" id="UP000500938">
    <property type="component" value="Chromosome"/>
</dbReference>
<feature type="chain" id="PRO_5027115870" evidence="1">
    <location>
        <begin position="25"/>
        <end position="530"/>
    </location>
</feature>
<dbReference type="GO" id="GO:0016740">
    <property type="term" value="F:transferase activity"/>
    <property type="evidence" value="ECO:0007669"/>
    <property type="project" value="UniProtKB-KW"/>
</dbReference>
<keyword evidence="3" id="KW-0808">Transferase</keyword>
<protein>
    <submittedName>
        <fullName evidence="3">Glutamyl-tRNA amidotransferase</fullName>
    </submittedName>
</protein>
<reference evidence="3 4" key="1">
    <citation type="submission" date="2020-05" db="EMBL/GenBank/DDBJ databases">
        <title>Complete genome sequence of Gemmatimonas greenlandica TET16.</title>
        <authorList>
            <person name="Zeng Y."/>
        </authorList>
    </citation>
    <scope>NUCLEOTIDE SEQUENCE [LARGE SCALE GENOMIC DNA]</scope>
    <source>
        <strain evidence="3 4">TET16</strain>
    </source>
</reference>
<name>A0A6M4IZ53_9BACT</name>
<dbReference type="InterPro" id="IPR020556">
    <property type="entry name" value="Amidase_CS"/>
</dbReference>
<keyword evidence="4" id="KW-1185">Reference proteome</keyword>
<keyword evidence="1" id="KW-0732">Signal</keyword>
<evidence type="ECO:0000313" key="3">
    <source>
        <dbReference type="EMBL" id="QJR38182.1"/>
    </source>
</evidence>
<dbReference type="PANTHER" id="PTHR42678:SF34">
    <property type="entry name" value="OS04G0183300 PROTEIN"/>
    <property type="match status" value="1"/>
</dbReference>
<feature type="domain" description="Amidase" evidence="2">
    <location>
        <begin position="52"/>
        <end position="499"/>
    </location>
</feature>
<dbReference type="Pfam" id="PF01425">
    <property type="entry name" value="Amidase"/>
    <property type="match status" value="1"/>
</dbReference>
<accession>A0A6M4IZ53</accession>
<dbReference type="EMBL" id="CP053085">
    <property type="protein sequence ID" value="QJR38182.1"/>
    <property type="molecule type" value="Genomic_DNA"/>
</dbReference>
<dbReference type="PROSITE" id="PS00571">
    <property type="entry name" value="AMIDASES"/>
    <property type="match status" value="1"/>
</dbReference>
<dbReference type="InterPro" id="IPR036928">
    <property type="entry name" value="AS_sf"/>
</dbReference>
<gene>
    <name evidence="3" type="ORF">HKW67_09965</name>
</gene>
<dbReference type="InterPro" id="IPR023631">
    <property type="entry name" value="Amidase_dom"/>
</dbReference>
<evidence type="ECO:0000256" key="1">
    <source>
        <dbReference type="SAM" id="SignalP"/>
    </source>
</evidence>
<evidence type="ECO:0000313" key="4">
    <source>
        <dbReference type="Proteomes" id="UP000500938"/>
    </source>
</evidence>
<organism evidence="3 4">
    <name type="scientific">Gemmatimonas groenlandica</name>
    <dbReference type="NCBI Taxonomy" id="2732249"/>
    <lineage>
        <taxon>Bacteria</taxon>
        <taxon>Pseudomonadati</taxon>
        <taxon>Gemmatimonadota</taxon>
        <taxon>Gemmatimonadia</taxon>
        <taxon>Gemmatimonadales</taxon>
        <taxon>Gemmatimonadaceae</taxon>
        <taxon>Gemmatimonas</taxon>
    </lineage>
</organism>
<evidence type="ECO:0000259" key="2">
    <source>
        <dbReference type="Pfam" id="PF01425"/>
    </source>
</evidence>
<sequence length="530" mass="56056">MSRVAAASALAVVLTALVGAPAKAQRVIDLDAATITELNVAFDAGTLSSVQLVTRYLARIAAYDRQGPGIHAVIMLNPKALETARALDIERKAKGRRSPLHGVPIVLKDNYDTRDLPTTGGSVLLEGYIPARDAVLVQRLRDAGAIVLAKVNMSEFASSGAYSSLGGQTLNPHHTGYSPGGSSGGTGAATAAAFAQFGLGTDTGGSIRGPATVNGIVALKPTHGLLSRTGIIPLALSFDTGGPMARSVTDIAIALGAMTGVDAADTATRRSDGHAERDYTKYLQPNALKGARIGIARDFTGFDPDVDWVVESSLDVMRKAGATIVDVRFPKWMLEAKDAWYTAIRFPEFAPQVADYLRSTPANYPKSLAEMLERTRGMSSISATGSAPNASRWAKFANELASGSTGDYRYRSVRDHALPLMRDVVNGMIASNQLDAIVYPTQSMKPERIEAEGSSSAPDAMNIANLTGFPDLIVPAGFSDNRMPIGISFLGGAWSEPRLIALGYSFEQLTRARRRPVTTPALPGEAVVLK</sequence>
<proteinExistence type="predicted"/>
<dbReference type="PANTHER" id="PTHR42678">
    <property type="entry name" value="AMIDASE"/>
    <property type="match status" value="1"/>
</dbReference>
<dbReference type="AlphaFoldDB" id="A0A6M4IZ53"/>
<feature type="signal peptide" evidence="1">
    <location>
        <begin position="1"/>
        <end position="24"/>
    </location>
</feature>